<evidence type="ECO:0000313" key="4">
    <source>
        <dbReference type="EMBL" id="ALP94723.1"/>
    </source>
</evidence>
<feature type="binding site" evidence="1">
    <location>
        <begin position="154"/>
        <end position="161"/>
    </location>
    <ligand>
        <name>ATP</name>
        <dbReference type="ChEBI" id="CHEBI:30616"/>
    </ligand>
</feature>
<dbReference type="PROSITE" id="PS50901">
    <property type="entry name" value="FTSK"/>
    <property type="match status" value="1"/>
</dbReference>
<reference evidence="5" key="2">
    <citation type="submission" date="2015-04" db="EMBL/GenBank/DDBJ databases">
        <title>A butyrogenic pathway from the amino acid lysine in a human gut commensal.</title>
        <authorList>
            <person name="de Vos W.M."/>
            <person name="Bui N.T.P."/>
            <person name="Plugge C.M."/>
            <person name="Ritari J."/>
        </authorList>
    </citation>
    <scope>NUCLEOTIDE SEQUENCE [LARGE SCALE GENOMIC DNA]</scope>
    <source>
        <strain evidence="5">AF211</strain>
    </source>
</reference>
<organism evidence="4 5">
    <name type="scientific">Intestinimonas butyriciproducens</name>
    <dbReference type="NCBI Taxonomy" id="1297617"/>
    <lineage>
        <taxon>Bacteria</taxon>
        <taxon>Bacillati</taxon>
        <taxon>Bacillota</taxon>
        <taxon>Clostridia</taxon>
        <taxon>Eubacteriales</taxon>
        <taxon>Intestinimonas</taxon>
    </lineage>
</organism>
<dbReference type="InterPro" id="IPR002543">
    <property type="entry name" value="FtsK_dom"/>
</dbReference>
<dbReference type="AlphaFoldDB" id="A0A0S2W5X8"/>
<keyword evidence="2" id="KW-1133">Transmembrane helix</keyword>
<keyword evidence="5" id="KW-1185">Reference proteome</keyword>
<evidence type="ECO:0000256" key="2">
    <source>
        <dbReference type="SAM" id="Phobius"/>
    </source>
</evidence>
<dbReference type="InterPro" id="IPR027417">
    <property type="entry name" value="P-loop_NTPase"/>
</dbReference>
<protein>
    <recommendedName>
        <fullName evidence="3">FtsK domain-containing protein</fullName>
    </recommendedName>
</protein>
<feature type="transmembrane region" description="Helical" evidence="2">
    <location>
        <begin position="14"/>
        <end position="35"/>
    </location>
</feature>
<evidence type="ECO:0000259" key="3">
    <source>
        <dbReference type="PROSITE" id="PS50901"/>
    </source>
</evidence>
<feature type="domain" description="FtsK" evidence="3">
    <location>
        <begin position="137"/>
        <end position="303"/>
    </location>
</feature>
<accession>A0A0S2W5X8</accession>
<evidence type="ECO:0000256" key="1">
    <source>
        <dbReference type="PROSITE-ProRule" id="PRU00289"/>
    </source>
</evidence>
<keyword evidence="1" id="KW-0547">Nucleotide-binding</keyword>
<keyword evidence="2" id="KW-0472">Membrane</keyword>
<dbReference type="RefSeq" id="WP_058118108.1">
    <property type="nucleotide sequence ID" value="NZ_CP011307.1"/>
</dbReference>
<dbReference type="Proteomes" id="UP000064844">
    <property type="component" value="Chromosome"/>
</dbReference>
<dbReference type="SUPFAM" id="SSF52540">
    <property type="entry name" value="P-loop containing nucleoside triphosphate hydrolases"/>
    <property type="match status" value="1"/>
</dbReference>
<proteinExistence type="predicted"/>
<keyword evidence="2" id="KW-0812">Transmembrane</keyword>
<evidence type="ECO:0000313" key="5">
    <source>
        <dbReference type="Proteomes" id="UP000064844"/>
    </source>
</evidence>
<dbReference type="Pfam" id="PF01580">
    <property type="entry name" value="FtsK_SpoIIIE"/>
    <property type="match status" value="1"/>
</dbReference>
<name>A0A0S2W5X8_9FIRM</name>
<dbReference type="EMBL" id="CP011307">
    <property type="protein sequence ID" value="ALP94723.1"/>
    <property type="molecule type" value="Genomic_DNA"/>
</dbReference>
<keyword evidence="1" id="KW-0067">ATP-binding</keyword>
<dbReference type="Gene3D" id="3.40.50.300">
    <property type="entry name" value="P-loop containing nucleotide triphosphate hydrolases"/>
    <property type="match status" value="2"/>
</dbReference>
<dbReference type="STRING" id="1297617.IB211_02332c"/>
<sequence length="355" mass="40305">MEQVKNLIFQNDNFTFYAVALALALTVAICLVQVIRTPPLLKRRFDRAVRRCGLHNAQNEYPVLISVKRDKDKPHGLILKVRNKGLSLPDFNNHYERLRVAMGGIFRMEYGRNINYTLLFFLPQKYICPALFTPDDSASGSIDVKHIINMLIVGATGTGKTVALKILLTKIARFQSDAKVWLLDFKQFDFRSLSDKPRYYGYADCLQGLEDYYAAFKQQQESGTAGSPQYLIIDEWGSFLLSLDKKTAEQAKARLAELLMLGRAYRFFPIIGIQRPDATYFAGARDNFQCCLALGNLSREGRRMLFPDEVAESITQCSKREGHLYIDGVGIEKIRIAEVQSMDALDKAIQEAMSR</sequence>
<reference evidence="4 5" key="1">
    <citation type="journal article" date="2015" name="Nat. Commun.">
        <title>Production of butyrate from lysine and the Amadori product fructoselysine by a human gut commensal.</title>
        <authorList>
            <person name="Bui T.P."/>
            <person name="Ritari J."/>
            <person name="Boeren S."/>
            <person name="de Waard P."/>
            <person name="Plugge C.M."/>
            <person name="de Vos W.M."/>
        </authorList>
    </citation>
    <scope>NUCLEOTIDE SEQUENCE [LARGE SCALE GENOMIC DNA]</scope>
    <source>
        <strain evidence="4 5">AF211</strain>
    </source>
</reference>
<dbReference type="GO" id="GO:0003677">
    <property type="term" value="F:DNA binding"/>
    <property type="evidence" value="ECO:0007669"/>
    <property type="project" value="InterPro"/>
</dbReference>
<dbReference type="KEGG" id="ibu:IB211_02332c"/>
<gene>
    <name evidence="4" type="ORF">IB211_02332c</name>
</gene>
<dbReference type="GO" id="GO:0005524">
    <property type="term" value="F:ATP binding"/>
    <property type="evidence" value="ECO:0007669"/>
    <property type="project" value="UniProtKB-UniRule"/>
</dbReference>